<protein>
    <submittedName>
        <fullName evidence="8">AmmeMemoRadiSam system radical SAM enzyme</fullName>
    </submittedName>
</protein>
<evidence type="ECO:0000256" key="2">
    <source>
        <dbReference type="ARBA" id="ARBA00022691"/>
    </source>
</evidence>
<dbReference type="InterPro" id="IPR013785">
    <property type="entry name" value="Aldolase_TIM"/>
</dbReference>
<evidence type="ECO:0000259" key="7">
    <source>
        <dbReference type="PROSITE" id="PS51918"/>
    </source>
</evidence>
<dbReference type="NCBIfam" id="TIGR04337">
    <property type="entry name" value="AmmeMemoSam_rS"/>
    <property type="match status" value="1"/>
</dbReference>
<keyword evidence="1" id="KW-0004">4Fe-4S</keyword>
<comment type="caution">
    <text evidence="8">The sequence shown here is derived from an EMBL/GenBank/DDBJ whole genome shotgun (WGS) entry which is preliminary data.</text>
</comment>
<name>A0A926QS88_9ACTN</name>
<dbReference type="GO" id="GO:0003824">
    <property type="term" value="F:catalytic activity"/>
    <property type="evidence" value="ECO:0007669"/>
    <property type="project" value="InterPro"/>
</dbReference>
<dbReference type="PANTHER" id="PTHR30352">
    <property type="entry name" value="PYRUVATE FORMATE-LYASE-ACTIVATING ENZYME"/>
    <property type="match status" value="1"/>
</dbReference>
<keyword evidence="2 6" id="KW-0949">S-adenosyl-L-methionine</keyword>
<dbReference type="EMBL" id="JACVQF010000199">
    <property type="protein sequence ID" value="MBD0421495.1"/>
    <property type="molecule type" value="Genomic_DNA"/>
</dbReference>
<dbReference type="PROSITE" id="PS51918">
    <property type="entry name" value="RADICAL_SAM"/>
    <property type="match status" value="1"/>
</dbReference>
<proteinExistence type="predicted"/>
<dbReference type="InterPro" id="IPR007197">
    <property type="entry name" value="rSAM"/>
</dbReference>
<feature type="binding site" evidence="6">
    <location>
        <position position="91"/>
    </location>
    <ligand>
        <name>[4Fe-4S] cluster</name>
        <dbReference type="ChEBI" id="CHEBI:49883"/>
        <note>4Fe-4S-S-AdoMet</note>
    </ligand>
</feature>
<dbReference type="SFLD" id="SFLDG01101">
    <property type="entry name" value="Uncharacterised_Radical_SAM_Su"/>
    <property type="match status" value="1"/>
</dbReference>
<dbReference type="AlphaFoldDB" id="A0A926QS88"/>
<dbReference type="InterPro" id="IPR006638">
    <property type="entry name" value="Elp3/MiaA/NifB-like_rSAM"/>
</dbReference>
<keyword evidence="9" id="KW-1185">Reference proteome</keyword>
<dbReference type="InterPro" id="IPR034457">
    <property type="entry name" value="Organic_radical-activating"/>
</dbReference>
<evidence type="ECO:0000256" key="6">
    <source>
        <dbReference type="PIRSR" id="PIRSR004869-50"/>
    </source>
</evidence>
<keyword evidence="5 6" id="KW-0411">Iron-sulfur</keyword>
<evidence type="ECO:0000256" key="1">
    <source>
        <dbReference type="ARBA" id="ARBA00022485"/>
    </source>
</evidence>
<feature type="domain" description="Radical SAM core" evidence="7">
    <location>
        <begin position="69"/>
        <end position="286"/>
    </location>
</feature>
<sequence length="340" mass="36778">MVVEWAPADFYRPVDGGLQCTLCPFRCRLRDGDTGACKVRRRRGDQVLTATRGTTVEHWSAVERKPFYHFRPGLRLLTLAPPGCSFRCDYCVNHRVSQYGRDPVGDSALPHTPTDPGALVRTAAEQGAGIALSYSEPSLAAELTLELGAHAAPSGVPLVWKSNGFLTPEAVSRLAPALAAVNIDVKAAGEEDHRRLTGAPLAPVLRTLELMRAAGVWVEVSTPLIPGTSDDDAHLARIAGHVARLGPDTPWHLLRFTPTYRMARHRPTPPDRLRRAVDIGHAAGLRYVYVERALGAGGRATRCPGCGTEAVTRDVWGPGRSLLRDGRCPGCGQRLAGVWD</sequence>
<accession>A0A926QS88</accession>
<feature type="binding site" evidence="6">
    <location>
        <position position="84"/>
    </location>
    <ligand>
        <name>[4Fe-4S] cluster</name>
        <dbReference type="ChEBI" id="CHEBI:49883"/>
        <note>4Fe-4S-S-AdoMet</note>
    </ligand>
</feature>
<comment type="cofactor">
    <cofactor evidence="6">
        <name>[4Fe-4S] cluster</name>
        <dbReference type="ChEBI" id="CHEBI:49883"/>
    </cofactor>
    <text evidence="6">Binds 1 [4Fe-4S] cluster. The cluster is coordinated with 3 cysteines and an exchangeable S-adenosyl-L-methionine.</text>
</comment>
<dbReference type="CDD" id="cd01335">
    <property type="entry name" value="Radical_SAM"/>
    <property type="match status" value="1"/>
</dbReference>
<evidence type="ECO:0000256" key="4">
    <source>
        <dbReference type="ARBA" id="ARBA00023004"/>
    </source>
</evidence>
<reference evidence="8" key="2">
    <citation type="submission" date="2020-09" db="EMBL/GenBank/DDBJ databases">
        <authorList>
            <person name="Luo X."/>
        </authorList>
    </citation>
    <scope>NUCLEOTIDE SEQUENCE</scope>
    <source>
        <strain evidence="8">TRM S81-3</strain>
    </source>
</reference>
<dbReference type="SFLD" id="SFLDS00029">
    <property type="entry name" value="Radical_SAM"/>
    <property type="match status" value="1"/>
</dbReference>
<dbReference type="RefSeq" id="WP_188182455.1">
    <property type="nucleotide sequence ID" value="NZ_JACVQF010000199.1"/>
</dbReference>
<dbReference type="SMART" id="SM00729">
    <property type="entry name" value="Elp3"/>
    <property type="match status" value="1"/>
</dbReference>
<dbReference type="Pfam" id="PF04055">
    <property type="entry name" value="Radical_SAM"/>
    <property type="match status" value="1"/>
</dbReference>
<dbReference type="InterPro" id="IPR058240">
    <property type="entry name" value="rSAM_sf"/>
</dbReference>
<dbReference type="InterPro" id="IPR016431">
    <property type="entry name" value="Pyrv-formate_lyase-activ_prd"/>
</dbReference>
<dbReference type="PANTHER" id="PTHR30352:SF5">
    <property type="entry name" value="PYRUVATE FORMATE-LYASE 1-ACTIVATING ENZYME"/>
    <property type="match status" value="1"/>
</dbReference>
<dbReference type="InterPro" id="IPR027596">
    <property type="entry name" value="AmmeMemoSam_rS"/>
</dbReference>
<dbReference type="GO" id="GO:0046872">
    <property type="term" value="F:metal ion binding"/>
    <property type="evidence" value="ECO:0007669"/>
    <property type="project" value="UniProtKB-KW"/>
</dbReference>
<dbReference type="GO" id="GO:0051539">
    <property type="term" value="F:4 iron, 4 sulfur cluster binding"/>
    <property type="evidence" value="ECO:0007669"/>
    <property type="project" value="UniProtKB-KW"/>
</dbReference>
<reference evidence="8" key="1">
    <citation type="submission" date="2020-09" db="EMBL/GenBank/DDBJ databases">
        <title>Streptomyces grisecoloratus sp. nov., isolated from cotton soil.</title>
        <authorList>
            <person name="Xing L."/>
        </authorList>
    </citation>
    <scope>NUCLEOTIDE SEQUENCE</scope>
    <source>
        <strain evidence="8">TRM S81-3</strain>
    </source>
</reference>
<dbReference type="Proteomes" id="UP000621210">
    <property type="component" value="Unassembled WGS sequence"/>
</dbReference>
<gene>
    <name evidence="8" type="primary">amrS</name>
    <name evidence="8" type="ORF">H0H10_20435</name>
</gene>
<feature type="binding site" evidence="6">
    <location>
        <position position="88"/>
    </location>
    <ligand>
        <name>[4Fe-4S] cluster</name>
        <dbReference type="ChEBI" id="CHEBI:49883"/>
        <note>4Fe-4S-S-AdoMet</note>
    </ligand>
</feature>
<evidence type="ECO:0000256" key="5">
    <source>
        <dbReference type="ARBA" id="ARBA00023014"/>
    </source>
</evidence>
<evidence type="ECO:0000313" key="9">
    <source>
        <dbReference type="Proteomes" id="UP000621210"/>
    </source>
</evidence>
<keyword evidence="3 6" id="KW-0479">Metal-binding</keyword>
<evidence type="ECO:0000313" key="8">
    <source>
        <dbReference type="EMBL" id="MBD0421495.1"/>
    </source>
</evidence>
<evidence type="ECO:0000256" key="3">
    <source>
        <dbReference type="ARBA" id="ARBA00022723"/>
    </source>
</evidence>
<dbReference type="SUPFAM" id="SSF102114">
    <property type="entry name" value="Radical SAM enzymes"/>
    <property type="match status" value="1"/>
</dbReference>
<dbReference type="Gene3D" id="3.20.20.70">
    <property type="entry name" value="Aldolase class I"/>
    <property type="match status" value="1"/>
</dbReference>
<dbReference type="PIRSF" id="PIRSF004869">
    <property type="entry name" value="PflX_prd"/>
    <property type="match status" value="1"/>
</dbReference>
<keyword evidence="4 6" id="KW-0408">Iron</keyword>
<organism evidence="8 9">
    <name type="scientific">Streptomyces griseicoloratus</name>
    <dbReference type="NCBI Taxonomy" id="2752516"/>
    <lineage>
        <taxon>Bacteria</taxon>
        <taxon>Bacillati</taxon>
        <taxon>Actinomycetota</taxon>
        <taxon>Actinomycetes</taxon>
        <taxon>Kitasatosporales</taxon>
        <taxon>Streptomycetaceae</taxon>
        <taxon>Streptomyces</taxon>
    </lineage>
</organism>